<feature type="domain" description="Baculovirus polyhedron envelope protein PEP N-terminal" evidence="1">
    <location>
        <begin position="86"/>
        <end position="151"/>
    </location>
</feature>
<evidence type="ECO:0000313" key="2">
    <source>
        <dbReference type="EMBL" id="UXX41828.1"/>
    </source>
</evidence>
<dbReference type="InterPro" id="IPR007600">
    <property type="entry name" value="Baculo_PEP_N"/>
</dbReference>
<protein>
    <submittedName>
        <fullName evidence="2">Pep-2</fullName>
    </submittedName>
</protein>
<dbReference type="Pfam" id="PF04512">
    <property type="entry name" value="Baculo_PEP_N"/>
    <property type="match status" value="2"/>
</dbReference>
<feature type="domain" description="Baculovirus polyhedron envelope protein PEP N-terminal" evidence="1">
    <location>
        <begin position="15"/>
        <end position="67"/>
    </location>
</feature>
<dbReference type="EMBL" id="ON803509">
    <property type="protein sequence ID" value="UXX41828.1"/>
    <property type="molecule type" value="Genomic_DNA"/>
</dbReference>
<name>A0A977TNP1_9BBAC</name>
<keyword evidence="3" id="KW-1185">Reference proteome</keyword>
<accession>A0A977TNP1</accession>
<sequence>MSVNQCGGVFTKTVDGIDVPLLFLDMTLWVGADEALRILKLSNHTLASLPSSEKSTFDQLLSCNSNDSFNNSSCGNNNFGGVLTPHKQHSKLFITALGVGLLCSRLVNRGCLLPYDNSLSHNTQLPERVNAFANIFLTDVVCEIKINCLLCGVSKTEDLVLNLLNEQPAVV</sequence>
<reference evidence="2" key="1">
    <citation type="journal article" date="2022" name="Virus Res.">
        <title>Genome analysis of Psilogramma increta granulovirus and its intrapopulation diversity.</title>
        <authorList>
            <person name="Zhang H."/>
            <person name="Li L."/>
            <person name="Chen B."/>
            <person name="Zuo Y."/>
            <person name="Wu W."/>
            <person name="Yuan M."/>
            <person name="Yang K."/>
        </authorList>
    </citation>
    <scope>NUCLEOTIDE SEQUENCE</scope>
    <source>
        <strain evidence="2">GZ</strain>
    </source>
</reference>
<organism evidence="2 3">
    <name type="scientific">Psilogramma increta granulovirus</name>
    <dbReference type="NCBI Taxonomy" id="2953508"/>
    <lineage>
        <taxon>Viruses</taxon>
        <taxon>Viruses incertae sedis</taxon>
        <taxon>Naldaviricetes</taxon>
        <taxon>Lefavirales</taxon>
        <taxon>Baculoviridae</taxon>
        <taxon>Betabaculovirus</taxon>
        <taxon>Betabaculovirus psincretae</taxon>
    </lineage>
</organism>
<evidence type="ECO:0000313" key="3">
    <source>
        <dbReference type="Proteomes" id="UP001265762"/>
    </source>
</evidence>
<dbReference type="Proteomes" id="UP001265762">
    <property type="component" value="Segment"/>
</dbReference>
<proteinExistence type="predicted"/>
<dbReference type="GO" id="GO:0019031">
    <property type="term" value="C:viral envelope"/>
    <property type="evidence" value="ECO:0007669"/>
    <property type="project" value="InterPro"/>
</dbReference>
<dbReference type="GO" id="GO:0005198">
    <property type="term" value="F:structural molecule activity"/>
    <property type="evidence" value="ECO:0007669"/>
    <property type="project" value="InterPro"/>
</dbReference>
<evidence type="ECO:0000259" key="1">
    <source>
        <dbReference type="Pfam" id="PF04512"/>
    </source>
</evidence>
<dbReference type="GO" id="GO:0019028">
    <property type="term" value="C:viral capsid"/>
    <property type="evidence" value="ECO:0007669"/>
    <property type="project" value="InterPro"/>
</dbReference>